<gene>
    <name evidence="6" type="ORF">K6T50_04845</name>
</gene>
<feature type="transmembrane region" description="Helical" evidence="4">
    <location>
        <begin position="416"/>
        <end position="435"/>
    </location>
</feature>
<keyword evidence="1 6" id="KW-0328">Glycosyltransferase</keyword>
<dbReference type="EC" id="2.4.-.-" evidence="6"/>
<keyword evidence="4" id="KW-0472">Membrane</keyword>
<dbReference type="Proteomes" id="UP000826254">
    <property type="component" value="Chromosome"/>
</dbReference>
<dbReference type="Gene3D" id="3.90.550.10">
    <property type="entry name" value="Spore Coat Polysaccharide Biosynthesis Protein SpsA, Chain A"/>
    <property type="match status" value="1"/>
</dbReference>
<dbReference type="RefSeq" id="WP_222608273.1">
    <property type="nucleotide sequence ID" value="NZ_CP081958.1"/>
</dbReference>
<feature type="transmembrane region" description="Helical" evidence="4">
    <location>
        <begin position="73"/>
        <end position="94"/>
    </location>
</feature>
<dbReference type="GO" id="GO:0016757">
    <property type="term" value="F:glycosyltransferase activity"/>
    <property type="evidence" value="ECO:0007669"/>
    <property type="project" value="UniProtKB-KW"/>
</dbReference>
<evidence type="ECO:0000256" key="4">
    <source>
        <dbReference type="SAM" id="Phobius"/>
    </source>
</evidence>
<feature type="region of interest" description="Disordered" evidence="3">
    <location>
        <begin position="483"/>
        <end position="504"/>
    </location>
</feature>
<keyword evidence="7" id="KW-1185">Reference proteome</keyword>
<reference evidence="6 7" key="1">
    <citation type="journal article" date="2021" name="Int. J. Syst. Evol. Microbiol.">
        <title>Halobaculum halophilum sp. nov. and Halobaculum salinum sp. nov., isolated from salt lake and saline soil.</title>
        <authorList>
            <person name="Cui H.L."/>
            <person name="Shi X.W."/>
            <person name="Yin X.M."/>
            <person name="Yang X.Y."/>
            <person name="Hou J."/>
            <person name="Zhu L."/>
        </authorList>
    </citation>
    <scope>NUCLEOTIDE SEQUENCE [LARGE SCALE GENOMIC DNA]</scope>
    <source>
        <strain evidence="6 7">NBRC 109044</strain>
    </source>
</reference>
<evidence type="ECO:0000256" key="1">
    <source>
        <dbReference type="ARBA" id="ARBA00022676"/>
    </source>
</evidence>
<protein>
    <submittedName>
        <fullName evidence="6">Glycosyltransferase</fullName>
        <ecNumber evidence="6">2.4.-.-</ecNumber>
    </submittedName>
</protein>
<feature type="transmembrane region" description="Helical" evidence="4">
    <location>
        <begin position="20"/>
        <end position="38"/>
    </location>
</feature>
<feature type="transmembrane region" description="Helical" evidence="4">
    <location>
        <begin position="386"/>
        <end position="410"/>
    </location>
</feature>
<keyword evidence="2 6" id="KW-0808">Transferase</keyword>
<name>A0A8T8WFF8_9EURY</name>
<sequence>MTRAGRRWLRRVRSVDGLTVVLYLLGGVPFVGVCLLASRRTIALAAVGLSICGAYLVWSLYVVFRRPELGRRFGVGGLAFMLCVCLTVAAVRLAIRPIDAVYFCAFVLVAFYYWVVGAAAIGNAAGDLPPVEDGELPTVSVLVPAYNEAGYIARTVRSVLAADFDPARLEVVVVDDGSTDATRSQAASIDDDRVRVVTRANGGKHAALNYGLLFASNDVIVTVDADTTLESDALRRIVAPLVDDPDAAAVAGTIRVSNRDGLLGGAQALEYLVGIQLKRRLFDAIGAVTIVPGCFGAFRRSALESVGGYDPDTMTEDFDVTMQLLRAGHRIRGSNGIAWTEAPGTWRDLSKQRLRWYRGNLLTLVKHRGVLGEPESGLVHRLVFPLWVVEITVLPAAGLVVFAGIVWALVAGAWRPLATIVGFLGLVVATVALAVRIGDGDERLIPLSPLLAVGYKTVLDVLLVRSLFDVLAGRYVGWTSPDRIDQQSVPEDPTPLGEQPREAD</sequence>
<keyword evidence="4" id="KW-0812">Transmembrane</keyword>
<feature type="transmembrane region" description="Helical" evidence="4">
    <location>
        <begin position="100"/>
        <end position="121"/>
    </location>
</feature>
<dbReference type="GeneID" id="67177445"/>
<dbReference type="CDD" id="cd06423">
    <property type="entry name" value="CESA_like"/>
    <property type="match status" value="1"/>
</dbReference>
<feature type="domain" description="Glycosyltransferase 2-like" evidence="5">
    <location>
        <begin position="140"/>
        <end position="306"/>
    </location>
</feature>
<organism evidence="6 7">
    <name type="scientific">Halobaculum magnesiiphilum</name>
    <dbReference type="NCBI Taxonomy" id="1017351"/>
    <lineage>
        <taxon>Archaea</taxon>
        <taxon>Methanobacteriati</taxon>
        <taxon>Methanobacteriota</taxon>
        <taxon>Stenosarchaea group</taxon>
        <taxon>Halobacteria</taxon>
        <taxon>Halobacteriales</taxon>
        <taxon>Haloferacaceae</taxon>
        <taxon>Halobaculum</taxon>
    </lineage>
</organism>
<keyword evidence="4" id="KW-1133">Transmembrane helix</keyword>
<evidence type="ECO:0000256" key="3">
    <source>
        <dbReference type="SAM" id="MobiDB-lite"/>
    </source>
</evidence>
<dbReference type="InterPro" id="IPR029044">
    <property type="entry name" value="Nucleotide-diphossugar_trans"/>
</dbReference>
<evidence type="ECO:0000259" key="5">
    <source>
        <dbReference type="Pfam" id="PF00535"/>
    </source>
</evidence>
<dbReference type="PANTHER" id="PTHR43630">
    <property type="entry name" value="POLY-BETA-1,6-N-ACETYL-D-GLUCOSAMINE SYNTHASE"/>
    <property type="match status" value="1"/>
</dbReference>
<proteinExistence type="predicted"/>
<dbReference type="InterPro" id="IPR001173">
    <property type="entry name" value="Glyco_trans_2-like"/>
</dbReference>
<evidence type="ECO:0000256" key="2">
    <source>
        <dbReference type="ARBA" id="ARBA00022679"/>
    </source>
</evidence>
<dbReference type="PANTHER" id="PTHR43630:SF1">
    <property type="entry name" value="POLY-BETA-1,6-N-ACETYL-D-GLUCOSAMINE SYNTHASE"/>
    <property type="match status" value="1"/>
</dbReference>
<dbReference type="Pfam" id="PF00535">
    <property type="entry name" value="Glycos_transf_2"/>
    <property type="match status" value="1"/>
</dbReference>
<dbReference type="KEGG" id="hmp:K6T50_04845"/>
<dbReference type="AlphaFoldDB" id="A0A8T8WFF8"/>
<dbReference type="SUPFAM" id="SSF53448">
    <property type="entry name" value="Nucleotide-diphospho-sugar transferases"/>
    <property type="match status" value="1"/>
</dbReference>
<evidence type="ECO:0000313" key="7">
    <source>
        <dbReference type="Proteomes" id="UP000826254"/>
    </source>
</evidence>
<feature type="transmembrane region" description="Helical" evidence="4">
    <location>
        <begin position="44"/>
        <end position="64"/>
    </location>
</feature>
<accession>A0A8T8WFF8</accession>
<evidence type="ECO:0000313" key="6">
    <source>
        <dbReference type="EMBL" id="QZP38473.1"/>
    </source>
</evidence>
<dbReference type="EMBL" id="CP081958">
    <property type="protein sequence ID" value="QZP38473.1"/>
    <property type="molecule type" value="Genomic_DNA"/>
</dbReference>